<dbReference type="OrthoDB" id="48896at2759"/>
<sequence length="885" mass="102371">MSQLDYDVQQKARMRHQVELWNKMRMWSLIFWKLFFAAIAFLDLASCWDTFYMGWTGESVITLNVCPIVVPSNASSSSSSNISTTTTTTTPNSSFLMNASSQGLRHSTCYAAYSILFQIRWITDTIRKQWIPVPLHGLFCVLCLVEMVLRAMEAHQLASRNQAIARFEESLSRVYSTTRMYAKQIRRGSWRMSSNNGLGDGHDDNNEIHPTLHHFQPHSTDTVAVSTTSTSSSQKRRISSIQDRLLARSTLRLWIPVGITCFFWLSMLPRTWEEYVSDAPLCGTDSAFATEWMTNTFTKFILTTNYYTEFIQDLLWGKFVMPYKMISQPRRFWKRLRQLLKIVKMIRFAGPVTRMSLKLCDQLYAMFKTRRQAWWARNEREKRMRRPSLLWRDLQQLEAITKVQTRLASLPSQLFELAQDHLPPGAAINGHRLLQQQKKQAHYIKRQLKNLQHELNKSISAFSNADLYDRMASLTQNVNIWNQRQSLSSSFWTFLQSPDFLISPRSRFSVVWRMTVTNCLSIELSRLAVSWYLTKTFRLSITQVITRLFIHCDHPKNRQKHLKFFTDQITNIHKALATSIPLIPMPEEKWIVCVPQSISANLFLNFGSMMETFIDIVSFMDIFFWFFTGDLDEMGFVVPKHFITRCIIPGTLVQILDHPTLPGVLPALIRRGLAATMAAGWSRTMRWIFAIGPAINLLFLQPLTRYFFRHFDDSWGMDGTQSDVLMKCAESMGYLPRVPTNRSLFVERESRHHRRTRSPSSISPLNLQRVLSTPLHAMPSMTRSTPSTFDDDYMYEDSIRFEDDDLGLAAPKSHPLSSTFHQSSGLSSSVRFSKDVAILDRLDSVDTVDYRSDESSHQHHDDSAFDIGYSISARDLQSLQEHCDD</sequence>
<evidence type="ECO:0000313" key="2">
    <source>
        <dbReference type="EMBL" id="KAG7350084.1"/>
    </source>
</evidence>
<gene>
    <name evidence="2" type="ORF">IV203_012681</name>
    <name evidence="1" type="ORF">IV203_014268</name>
</gene>
<dbReference type="AlphaFoldDB" id="A0A9K3K492"/>
<proteinExistence type="predicted"/>
<evidence type="ECO:0000313" key="3">
    <source>
        <dbReference type="Proteomes" id="UP000693970"/>
    </source>
</evidence>
<keyword evidence="3" id="KW-1185">Reference proteome</keyword>
<evidence type="ECO:0000313" key="1">
    <source>
        <dbReference type="EMBL" id="KAG7336857.1"/>
    </source>
</evidence>
<comment type="caution">
    <text evidence="1">The sequence shown here is derived from an EMBL/GenBank/DDBJ whole genome shotgun (WGS) entry which is preliminary data.</text>
</comment>
<protein>
    <submittedName>
        <fullName evidence="1">Uncharacterized protein</fullName>
    </submittedName>
</protein>
<name>A0A9K3K492_9STRA</name>
<accession>A0A9K3K492</accession>
<reference evidence="1" key="2">
    <citation type="submission" date="2021-04" db="EMBL/GenBank/DDBJ databases">
        <authorList>
            <person name="Podell S."/>
        </authorList>
    </citation>
    <scope>NUCLEOTIDE SEQUENCE</scope>
    <source>
        <strain evidence="1">Hildebrandi</strain>
    </source>
</reference>
<dbReference type="Proteomes" id="UP000693970">
    <property type="component" value="Unassembled WGS sequence"/>
</dbReference>
<dbReference type="EMBL" id="JAGRRH010000104">
    <property type="protein sequence ID" value="KAG7336857.1"/>
    <property type="molecule type" value="Genomic_DNA"/>
</dbReference>
<organism evidence="1 3">
    <name type="scientific">Nitzschia inconspicua</name>
    <dbReference type="NCBI Taxonomy" id="303405"/>
    <lineage>
        <taxon>Eukaryota</taxon>
        <taxon>Sar</taxon>
        <taxon>Stramenopiles</taxon>
        <taxon>Ochrophyta</taxon>
        <taxon>Bacillariophyta</taxon>
        <taxon>Bacillariophyceae</taxon>
        <taxon>Bacillariophycidae</taxon>
        <taxon>Bacillariales</taxon>
        <taxon>Bacillariaceae</taxon>
        <taxon>Nitzschia</taxon>
    </lineage>
</organism>
<reference evidence="1" key="1">
    <citation type="journal article" date="2021" name="Sci. Rep.">
        <title>Diploid genomic architecture of Nitzschia inconspicua, an elite biomass production diatom.</title>
        <authorList>
            <person name="Oliver A."/>
            <person name="Podell S."/>
            <person name="Pinowska A."/>
            <person name="Traller J.C."/>
            <person name="Smith S.R."/>
            <person name="McClure R."/>
            <person name="Beliaev A."/>
            <person name="Bohutskyi P."/>
            <person name="Hill E.A."/>
            <person name="Rabines A."/>
            <person name="Zheng H."/>
            <person name="Allen L.Z."/>
            <person name="Kuo A."/>
            <person name="Grigoriev I.V."/>
            <person name="Allen A.E."/>
            <person name="Hazlebeck D."/>
            <person name="Allen E.E."/>
        </authorList>
    </citation>
    <scope>NUCLEOTIDE SEQUENCE</scope>
    <source>
        <strain evidence="1">Hildebrandi</strain>
    </source>
</reference>
<dbReference type="EMBL" id="JAGRRH010000019">
    <property type="protein sequence ID" value="KAG7350084.1"/>
    <property type="molecule type" value="Genomic_DNA"/>
</dbReference>